<dbReference type="PANTHER" id="PTHR11364">
    <property type="entry name" value="THIOSULFATE SULFERTANSFERASE"/>
    <property type="match status" value="1"/>
</dbReference>
<feature type="domain" description="Rhodanese" evidence="3">
    <location>
        <begin position="208"/>
        <end position="295"/>
    </location>
</feature>
<organism evidence="4 5">
    <name type="scientific">Cytobacillus stercorigallinarum</name>
    <dbReference type="NCBI Taxonomy" id="2762240"/>
    <lineage>
        <taxon>Bacteria</taxon>
        <taxon>Bacillati</taxon>
        <taxon>Bacillota</taxon>
        <taxon>Bacilli</taxon>
        <taxon>Bacillales</taxon>
        <taxon>Bacillaceae</taxon>
        <taxon>Cytobacillus</taxon>
    </lineage>
</organism>
<dbReference type="InterPro" id="IPR036873">
    <property type="entry name" value="Rhodanese-like_dom_sf"/>
</dbReference>
<evidence type="ECO:0000256" key="2">
    <source>
        <dbReference type="ARBA" id="ARBA00022737"/>
    </source>
</evidence>
<keyword evidence="5" id="KW-1185">Reference proteome</keyword>
<name>A0ABR8QLG6_9BACI</name>
<evidence type="ECO:0000256" key="1">
    <source>
        <dbReference type="ARBA" id="ARBA00022679"/>
    </source>
</evidence>
<keyword evidence="1" id="KW-0808">Transferase</keyword>
<evidence type="ECO:0000259" key="3">
    <source>
        <dbReference type="PROSITE" id="PS50206"/>
    </source>
</evidence>
<sequence>MTKTIPSIVSTQWLEEHLNDENIRILDATTFLKLPDGDGLYSVTNGRDAYKEEHIPGAVHADVVNELANPDDPKAFTLPSRERFIEGIEKLGVGDGTHVIIYDKIAEVGSPNAASDWASRVWWQLRFEGFDNVSILNGGFRKWKEEGREVKSGIEYYPKATFNGRRRRELLATKEDVKNAIDDPNIIIMNCLSPDVFSGKKNTYGRPGHIPNSKNVFFADLSDDESLLIKEEEKLREIFEPTGVFDPSKKVITYCGGGIAATWNAFILYTLGRKDVAVYDGSMTEWVQDENAPLVTTNNE</sequence>
<accession>A0ABR8QLG6</accession>
<dbReference type="CDD" id="cd01448">
    <property type="entry name" value="TST_Repeat_1"/>
    <property type="match status" value="1"/>
</dbReference>
<dbReference type="Proteomes" id="UP000657931">
    <property type="component" value="Unassembled WGS sequence"/>
</dbReference>
<gene>
    <name evidence="4" type="ORF">H9655_04865</name>
</gene>
<comment type="caution">
    <text evidence="4">The sequence shown here is derived from an EMBL/GenBank/DDBJ whole genome shotgun (WGS) entry which is preliminary data.</text>
</comment>
<proteinExistence type="predicted"/>
<dbReference type="CDD" id="cd01449">
    <property type="entry name" value="TST_Repeat_2"/>
    <property type="match status" value="1"/>
</dbReference>
<reference evidence="4 5" key="1">
    <citation type="submission" date="2020-08" db="EMBL/GenBank/DDBJ databases">
        <title>A Genomic Blueprint of the Chicken Gut Microbiome.</title>
        <authorList>
            <person name="Gilroy R."/>
            <person name="Ravi A."/>
            <person name="Getino M."/>
            <person name="Pursley I."/>
            <person name="Horton D.L."/>
            <person name="Alikhan N.-F."/>
            <person name="Baker D."/>
            <person name="Gharbi K."/>
            <person name="Hall N."/>
            <person name="Watson M."/>
            <person name="Adriaenssens E.M."/>
            <person name="Foster-Nyarko E."/>
            <person name="Jarju S."/>
            <person name="Secka A."/>
            <person name="Antonio M."/>
            <person name="Oren A."/>
            <person name="Chaudhuri R."/>
            <person name="La Ragione R.M."/>
            <person name="Hildebrand F."/>
            <person name="Pallen M.J."/>
        </authorList>
    </citation>
    <scope>NUCLEOTIDE SEQUENCE [LARGE SCALE GENOMIC DNA]</scope>
    <source>
        <strain evidence="4 5">Sa5YUA1</strain>
    </source>
</reference>
<dbReference type="SMART" id="SM00450">
    <property type="entry name" value="RHOD"/>
    <property type="match status" value="2"/>
</dbReference>
<evidence type="ECO:0000313" key="5">
    <source>
        <dbReference type="Proteomes" id="UP000657931"/>
    </source>
</evidence>
<dbReference type="InterPro" id="IPR045078">
    <property type="entry name" value="TST/MPST-like"/>
</dbReference>
<dbReference type="RefSeq" id="WP_191811507.1">
    <property type="nucleotide sequence ID" value="NZ_JACSQT010000002.1"/>
</dbReference>
<dbReference type="Pfam" id="PF00581">
    <property type="entry name" value="Rhodanese"/>
    <property type="match status" value="2"/>
</dbReference>
<dbReference type="PROSITE" id="PS50206">
    <property type="entry name" value="RHODANESE_3"/>
    <property type="match status" value="2"/>
</dbReference>
<evidence type="ECO:0000313" key="4">
    <source>
        <dbReference type="EMBL" id="MBD7936349.1"/>
    </source>
</evidence>
<keyword evidence="2" id="KW-0677">Repeat</keyword>
<dbReference type="SUPFAM" id="SSF52821">
    <property type="entry name" value="Rhodanese/Cell cycle control phosphatase"/>
    <property type="match status" value="2"/>
</dbReference>
<feature type="domain" description="Rhodanese" evidence="3">
    <location>
        <begin position="45"/>
        <end position="152"/>
    </location>
</feature>
<dbReference type="Gene3D" id="3.40.250.10">
    <property type="entry name" value="Rhodanese-like domain"/>
    <property type="match status" value="2"/>
</dbReference>
<dbReference type="PANTHER" id="PTHR11364:SF27">
    <property type="entry name" value="SULFURTRANSFERASE"/>
    <property type="match status" value="1"/>
</dbReference>
<protein>
    <submittedName>
        <fullName evidence="4">Sulfurtransferase</fullName>
    </submittedName>
</protein>
<dbReference type="InterPro" id="IPR001763">
    <property type="entry name" value="Rhodanese-like_dom"/>
</dbReference>
<dbReference type="EMBL" id="JACSQT010000002">
    <property type="protein sequence ID" value="MBD7936349.1"/>
    <property type="molecule type" value="Genomic_DNA"/>
</dbReference>